<keyword evidence="3" id="KW-1185">Reference proteome</keyword>
<dbReference type="CDD" id="cd02511">
    <property type="entry name" value="Beta4Glucosyltransferase"/>
    <property type="match status" value="1"/>
</dbReference>
<proteinExistence type="predicted"/>
<dbReference type="AlphaFoldDB" id="A0A926IBJ0"/>
<dbReference type="InterPro" id="IPR001173">
    <property type="entry name" value="Glyco_trans_2-like"/>
</dbReference>
<dbReference type="SUPFAM" id="SSF53448">
    <property type="entry name" value="Nucleotide-diphospho-sugar transferases"/>
    <property type="match status" value="1"/>
</dbReference>
<dbReference type="InterPro" id="IPR011990">
    <property type="entry name" value="TPR-like_helical_dom_sf"/>
</dbReference>
<dbReference type="Proteomes" id="UP000660861">
    <property type="component" value="Unassembled WGS sequence"/>
</dbReference>
<dbReference type="PANTHER" id="PTHR43630:SF2">
    <property type="entry name" value="GLYCOSYLTRANSFERASE"/>
    <property type="match status" value="1"/>
</dbReference>
<protein>
    <submittedName>
        <fullName evidence="2">Glycosyltransferase family 2 protein</fullName>
    </submittedName>
</protein>
<evidence type="ECO:0000259" key="1">
    <source>
        <dbReference type="Pfam" id="PF00535"/>
    </source>
</evidence>
<reference evidence="2" key="1">
    <citation type="submission" date="2020-08" db="EMBL/GenBank/DDBJ databases">
        <title>Genome public.</title>
        <authorList>
            <person name="Liu C."/>
            <person name="Sun Q."/>
        </authorList>
    </citation>
    <scope>NUCLEOTIDE SEQUENCE</scope>
    <source>
        <strain evidence="2">NSJ-54</strain>
    </source>
</reference>
<gene>
    <name evidence="2" type="ORF">H8709_05765</name>
</gene>
<feature type="domain" description="Glycosyltransferase 2-like" evidence="1">
    <location>
        <begin position="5"/>
        <end position="136"/>
    </location>
</feature>
<evidence type="ECO:0000313" key="2">
    <source>
        <dbReference type="EMBL" id="MBC8570333.1"/>
    </source>
</evidence>
<comment type="caution">
    <text evidence="2">The sequence shown here is derived from an EMBL/GenBank/DDBJ whole genome shotgun (WGS) entry which is preliminary data.</text>
</comment>
<dbReference type="PANTHER" id="PTHR43630">
    <property type="entry name" value="POLY-BETA-1,6-N-ACETYL-D-GLUCOSAMINE SYNTHASE"/>
    <property type="match status" value="1"/>
</dbReference>
<dbReference type="SUPFAM" id="SSF48452">
    <property type="entry name" value="TPR-like"/>
    <property type="match status" value="1"/>
</dbReference>
<dbReference type="EMBL" id="JACRTC010000003">
    <property type="protein sequence ID" value="MBC8570333.1"/>
    <property type="molecule type" value="Genomic_DNA"/>
</dbReference>
<dbReference type="Gene3D" id="3.90.550.10">
    <property type="entry name" value="Spore Coat Polysaccharide Biosynthesis Protein SpsA, Chain A"/>
    <property type="match status" value="1"/>
</dbReference>
<dbReference type="RefSeq" id="WP_262397428.1">
    <property type="nucleotide sequence ID" value="NZ_JACRTC010000003.1"/>
</dbReference>
<organism evidence="2 3">
    <name type="scientific">Zongyangia hominis</name>
    <dbReference type="NCBI Taxonomy" id="2763677"/>
    <lineage>
        <taxon>Bacteria</taxon>
        <taxon>Bacillati</taxon>
        <taxon>Bacillota</taxon>
        <taxon>Clostridia</taxon>
        <taxon>Eubacteriales</taxon>
        <taxon>Oscillospiraceae</taxon>
        <taxon>Zongyangia</taxon>
    </lineage>
</organism>
<accession>A0A926IBJ0</accession>
<dbReference type="Gene3D" id="1.25.40.10">
    <property type="entry name" value="Tetratricopeptide repeat domain"/>
    <property type="match status" value="1"/>
</dbReference>
<name>A0A926IBJ0_9FIRM</name>
<evidence type="ECO:0000313" key="3">
    <source>
        <dbReference type="Proteomes" id="UP000660861"/>
    </source>
</evidence>
<dbReference type="Pfam" id="PF00535">
    <property type="entry name" value="Glycos_transf_2"/>
    <property type="match status" value="1"/>
</dbReference>
<dbReference type="InterPro" id="IPR029044">
    <property type="entry name" value="Nucleotide-diphossugar_trans"/>
</dbReference>
<sequence length="355" mass="40503">MISISVCMIVKNEEDVLGRCLESVRDIADEIVVVDTGSTDKTRQIAAAFTSKVYDFPWTDDFASARNFSFSKATRDYCLWLDADDVLLPEDREKLIALKETLDPEVDMVMMKYNTAFDEGGHPTFSYYRERLIRRDRAFPWVGEIHEVIVPAGKVLHCDIAVTHRKEGPGDPDRNLRIFEGMLRRGKVLEPRQQFYYARELYYHARYPEAIAVFTAFLDGGKGWVENNIDACRHLALCYDAVGDERNSLRALWRSLEYDSPRAEICCDIGAHLMGRAQYGAAVFWYELAATRTRDDASGAFVLPDCYDFIPYLQLCVCHDRLGHRQKAEAYNELAAAIHPDAPAVLHNRAYFAGK</sequence>